<sequence>MVCGMEELREFCKSCGSKKDIVEIEKVANRETIKLSCGHRIIKLEFSESLGVSEQFMAKHFDSLDKLQSRYRTKTSGETRRPARDNIIIDRDRKRIIHQVWEQDESGNWELVHDEEKPFPEN</sequence>
<proteinExistence type="predicted"/>
<reference evidence="1" key="1">
    <citation type="journal article" date="2014" name="Front. Microbiol.">
        <title>High frequency of phylogenetically diverse reductive dehalogenase-homologous genes in deep subseafloor sedimentary metagenomes.</title>
        <authorList>
            <person name="Kawai M."/>
            <person name="Futagami T."/>
            <person name="Toyoda A."/>
            <person name="Takaki Y."/>
            <person name="Nishi S."/>
            <person name="Hori S."/>
            <person name="Arai W."/>
            <person name="Tsubouchi T."/>
            <person name="Morono Y."/>
            <person name="Uchiyama I."/>
            <person name="Ito T."/>
            <person name="Fujiyama A."/>
            <person name="Inagaki F."/>
            <person name="Takami H."/>
        </authorList>
    </citation>
    <scope>NUCLEOTIDE SEQUENCE</scope>
    <source>
        <strain evidence="1">Expedition CK06-06</strain>
    </source>
</reference>
<accession>X1MXH5</accession>
<organism evidence="1">
    <name type="scientific">marine sediment metagenome</name>
    <dbReference type="NCBI Taxonomy" id="412755"/>
    <lineage>
        <taxon>unclassified sequences</taxon>
        <taxon>metagenomes</taxon>
        <taxon>ecological metagenomes</taxon>
    </lineage>
</organism>
<dbReference type="AlphaFoldDB" id="X1MXH5"/>
<comment type="caution">
    <text evidence="1">The sequence shown here is derived from an EMBL/GenBank/DDBJ whole genome shotgun (WGS) entry which is preliminary data.</text>
</comment>
<protein>
    <submittedName>
        <fullName evidence="1">Uncharacterized protein</fullName>
    </submittedName>
</protein>
<name>X1MXH5_9ZZZZ</name>
<gene>
    <name evidence="1" type="ORF">S06H3_12920</name>
</gene>
<dbReference type="EMBL" id="BARV01006309">
    <property type="protein sequence ID" value="GAI11054.1"/>
    <property type="molecule type" value="Genomic_DNA"/>
</dbReference>
<evidence type="ECO:0000313" key="1">
    <source>
        <dbReference type="EMBL" id="GAI11054.1"/>
    </source>
</evidence>